<keyword evidence="2" id="KW-1185">Reference proteome</keyword>
<organism evidence="1 2">
    <name type="scientific">Mycobacterium riyadhense</name>
    <dbReference type="NCBI Taxonomy" id="486698"/>
    <lineage>
        <taxon>Bacteria</taxon>
        <taxon>Bacillati</taxon>
        <taxon>Actinomycetota</taxon>
        <taxon>Actinomycetes</taxon>
        <taxon>Mycobacteriales</taxon>
        <taxon>Mycobacteriaceae</taxon>
        <taxon>Mycobacterium</taxon>
    </lineage>
</organism>
<gene>
    <name evidence="1" type="ORF">AWC22_02105</name>
</gene>
<name>A0A1X2BQS1_9MYCO</name>
<accession>A0A1X2BQS1</accession>
<reference evidence="1 2" key="1">
    <citation type="submission" date="2016-01" db="EMBL/GenBank/DDBJ databases">
        <title>The new phylogeny of the genus Mycobacterium.</title>
        <authorList>
            <person name="Tarcisio F."/>
            <person name="Conor M."/>
            <person name="Antonella G."/>
            <person name="Elisabetta G."/>
            <person name="Giulia F.S."/>
            <person name="Sara T."/>
            <person name="Anna F."/>
            <person name="Clotilde B."/>
            <person name="Roberto B."/>
            <person name="Veronica D.S."/>
            <person name="Fabio R."/>
            <person name="Monica P."/>
            <person name="Olivier J."/>
            <person name="Enrico T."/>
            <person name="Nicola S."/>
        </authorList>
    </citation>
    <scope>NUCLEOTIDE SEQUENCE [LARGE SCALE GENOMIC DNA]</scope>
    <source>
        <strain evidence="1 2">DSM 45176</strain>
    </source>
</reference>
<protein>
    <submittedName>
        <fullName evidence="1">Uncharacterized protein</fullName>
    </submittedName>
</protein>
<proteinExistence type="predicted"/>
<dbReference type="Proteomes" id="UP000193087">
    <property type="component" value="Unassembled WGS sequence"/>
</dbReference>
<dbReference type="AlphaFoldDB" id="A0A1X2BQS1"/>
<comment type="caution">
    <text evidence="1">The sequence shown here is derived from an EMBL/GenBank/DDBJ whole genome shotgun (WGS) entry which is preliminary data.</text>
</comment>
<evidence type="ECO:0000313" key="1">
    <source>
        <dbReference type="EMBL" id="ORW65983.1"/>
    </source>
</evidence>
<dbReference type="EMBL" id="LQPQ01000191">
    <property type="protein sequence ID" value="ORW65983.1"/>
    <property type="molecule type" value="Genomic_DNA"/>
</dbReference>
<evidence type="ECO:0000313" key="2">
    <source>
        <dbReference type="Proteomes" id="UP000193087"/>
    </source>
</evidence>
<sequence>MPARRAEQPVYVNHRNVTIFKITRFRWRFGEQNEPKLLLRHNREQGLVQGSFLERVVVVCRYDMNIDTRTPQQYREFEYLADQRRPHCNIA</sequence>